<evidence type="ECO:0000259" key="11">
    <source>
        <dbReference type="Pfam" id="PF03007"/>
    </source>
</evidence>
<evidence type="ECO:0000256" key="8">
    <source>
        <dbReference type="ARBA" id="ARBA00023098"/>
    </source>
</evidence>
<dbReference type="GO" id="GO:0071731">
    <property type="term" value="P:response to nitric oxide"/>
    <property type="evidence" value="ECO:0007669"/>
    <property type="project" value="TreeGrafter"/>
</dbReference>
<dbReference type="InterPro" id="IPR045034">
    <property type="entry name" value="O-acyltransferase_WSD1-like"/>
</dbReference>
<evidence type="ECO:0000256" key="5">
    <source>
        <dbReference type="ARBA" id="ARBA00022516"/>
    </source>
</evidence>
<dbReference type="GO" id="GO:0006071">
    <property type="term" value="P:glycerol metabolic process"/>
    <property type="evidence" value="ECO:0007669"/>
    <property type="project" value="UniProtKB-KW"/>
</dbReference>
<name>A0A6B3BPY2_9ACTN</name>
<evidence type="ECO:0000256" key="9">
    <source>
        <dbReference type="ARBA" id="ARBA00023315"/>
    </source>
</evidence>
<dbReference type="PANTHER" id="PTHR31650:SF1">
    <property type="entry name" value="WAX ESTER SYNTHASE_DIACYLGLYCEROL ACYLTRANSFERASE 4-RELATED"/>
    <property type="match status" value="1"/>
</dbReference>
<feature type="domain" description="O-acyltransferase WSD1-like N-terminal" evidence="11">
    <location>
        <begin position="30"/>
        <end position="181"/>
    </location>
</feature>
<dbReference type="PANTHER" id="PTHR31650">
    <property type="entry name" value="O-ACYLTRANSFERASE (WSD1-LIKE) FAMILY PROTEIN"/>
    <property type="match status" value="1"/>
</dbReference>
<gene>
    <name evidence="13" type="ORF">G3I71_11265</name>
</gene>
<dbReference type="Pfam" id="PF06974">
    <property type="entry name" value="WS_DGAT_C"/>
    <property type="match status" value="1"/>
</dbReference>
<feature type="domain" description="O-acyltransferase WSD1 C-terminal" evidence="12">
    <location>
        <begin position="283"/>
        <end position="418"/>
    </location>
</feature>
<dbReference type="GO" id="GO:0051701">
    <property type="term" value="P:biological process involved in interaction with host"/>
    <property type="evidence" value="ECO:0007669"/>
    <property type="project" value="TreeGrafter"/>
</dbReference>
<dbReference type="UniPathway" id="UPA00282"/>
<evidence type="ECO:0000256" key="4">
    <source>
        <dbReference type="ARBA" id="ARBA00013244"/>
    </source>
</evidence>
<dbReference type="GO" id="GO:0005886">
    <property type="term" value="C:plasma membrane"/>
    <property type="evidence" value="ECO:0007669"/>
    <property type="project" value="TreeGrafter"/>
</dbReference>
<dbReference type="AlphaFoldDB" id="A0A6B3BPY2"/>
<dbReference type="Pfam" id="PF03007">
    <property type="entry name" value="WS_DGAT_cat"/>
    <property type="match status" value="1"/>
</dbReference>
<dbReference type="Gene3D" id="3.30.559.30">
    <property type="entry name" value="Nonribosomal peptide synthetase, condensation domain"/>
    <property type="match status" value="1"/>
</dbReference>
<keyword evidence="8" id="KW-0443">Lipid metabolism</keyword>
<reference evidence="13" key="1">
    <citation type="submission" date="2020-01" db="EMBL/GenBank/DDBJ databases">
        <title>Insect and environment-associated Actinomycetes.</title>
        <authorList>
            <person name="Currrie C."/>
            <person name="Chevrette M."/>
            <person name="Carlson C."/>
            <person name="Stubbendieck R."/>
            <person name="Wendt-Pienkowski E."/>
        </authorList>
    </citation>
    <scope>NUCLEOTIDE SEQUENCE</scope>
    <source>
        <strain evidence="13">SID12501</strain>
    </source>
</reference>
<dbReference type="SUPFAM" id="SSF52777">
    <property type="entry name" value="CoA-dependent acyltransferases"/>
    <property type="match status" value="2"/>
</dbReference>
<dbReference type="GO" id="GO:0004144">
    <property type="term" value="F:diacylglycerol O-acyltransferase activity"/>
    <property type="evidence" value="ECO:0007669"/>
    <property type="project" value="UniProtKB-EC"/>
</dbReference>
<dbReference type="EC" id="2.3.1.20" evidence="4"/>
<dbReference type="RefSeq" id="WP_164313848.1">
    <property type="nucleotide sequence ID" value="NZ_JAAGLU010000008.1"/>
</dbReference>
<proteinExistence type="inferred from homology"/>
<protein>
    <recommendedName>
        <fullName evidence="4">diacylglycerol O-acyltransferase</fullName>
        <ecNumber evidence="4">2.3.1.20</ecNumber>
    </recommendedName>
</protein>
<evidence type="ECO:0000256" key="7">
    <source>
        <dbReference type="ARBA" id="ARBA00022798"/>
    </source>
</evidence>
<comment type="similarity">
    <text evidence="3">Belongs to the long-chain O-acyltransferase family.</text>
</comment>
<dbReference type="InterPro" id="IPR004255">
    <property type="entry name" value="O-acyltransferase_WSD1_N"/>
</dbReference>
<evidence type="ECO:0000256" key="2">
    <source>
        <dbReference type="ARBA" id="ARBA00005189"/>
    </source>
</evidence>
<keyword evidence="6" id="KW-0808">Transferase</keyword>
<evidence type="ECO:0000256" key="10">
    <source>
        <dbReference type="ARBA" id="ARBA00048109"/>
    </source>
</evidence>
<sequence length="424" mass="46085">MPLEPPLTDLKSNPPLPSPTDQFLYRSAREAHDQAEYLGYLLLFQGTPPSVERVRDHVAAAAPRVPAWAYRLAGRHGRLAWEAVADLDPRGHVHELRLAPGPDPVGRMADELHRLPFPEDAPDWGIWLVRGWAPDSYALCYRVHHALQDGMGAAAVIGALFGPGEHRLPLTVPPQVEPPLKPGELAAMLAADIPAAARRTARWTPGLRPPGAHQTVHHTHVEVERLRRLSKSAGVTLNQVYLAVTAGALRAWSPADWSTGKRPLHVCTPLDTRPAGYEQATLGNHMAMLRIPLPCAEPDPRRRLESVVRAARVSPERRMATRAGLRVLPRTGAALIRYFLGPRRTALTVTNVRAPNGLSFGADPVIACVGLPALLLGHALIVCLASYGPEASVVFVSDRTDPDPAVLPGLWHTALAELEQAYSC</sequence>
<organism evidence="13">
    <name type="scientific">Streptomyces sp. SID12501</name>
    <dbReference type="NCBI Taxonomy" id="2706042"/>
    <lineage>
        <taxon>Bacteria</taxon>
        <taxon>Bacillati</taxon>
        <taxon>Actinomycetota</taxon>
        <taxon>Actinomycetes</taxon>
        <taxon>Kitasatosporales</taxon>
        <taxon>Streptomycetaceae</taxon>
        <taxon>Streptomyces</taxon>
    </lineage>
</organism>
<evidence type="ECO:0000256" key="1">
    <source>
        <dbReference type="ARBA" id="ARBA00004771"/>
    </source>
</evidence>
<dbReference type="GO" id="GO:0019432">
    <property type="term" value="P:triglyceride biosynthetic process"/>
    <property type="evidence" value="ECO:0007669"/>
    <property type="project" value="UniProtKB-UniPathway"/>
</dbReference>
<evidence type="ECO:0000256" key="3">
    <source>
        <dbReference type="ARBA" id="ARBA00009587"/>
    </source>
</evidence>
<evidence type="ECO:0000259" key="12">
    <source>
        <dbReference type="Pfam" id="PF06974"/>
    </source>
</evidence>
<dbReference type="EMBL" id="JAAGLU010000008">
    <property type="protein sequence ID" value="NEC86386.1"/>
    <property type="molecule type" value="Genomic_DNA"/>
</dbReference>
<keyword evidence="5" id="KW-0444">Lipid biosynthesis</keyword>
<dbReference type="GO" id="GO:0001666">
    <property type="term" value="P:response to hypoxia"/>
    <property type="evidence" value="ECO:0007669"/>
    <property type="project" value="TreeGrafter"/>
</dbReference>
<accession>A0A6B3BPY2</accession>
<comment type="caution">
    <text evidence="13">The sequence shown here is derived from an EMBL/GenBank/DDBJ whole genome shotgun (WGS) entry which is preliminary data.</text>
</comment>
<evidence type="ECO:0000256" key="6">
    <source>
        <dbReference type="ARBA" id="ARBA00022679"/>
    </source>
</evidence>
<comment type="pathway">
    <text evidence="1">Glycerolipid metabolism; triacylglycerol biosynthesis.</text>
</comment>
<evidence type="ECO:0000313" key="13">
    <source>
        <dbReference type="EMBL" id="NEC86386.1"/>
    </source>
</evidence>
<keyword evidence="7" id="KW-0319">Glycerol metabolism</keyword>
<comment type="pathway">
    <text evidence="2">Lipid metabolism.</text>
</comment>
<keyword evidence="9" id="KW-0012">Acyltransferase</keyword>
<dbReference type="InterPro" id="IPR009721">
    <property type="entry name" value="O-acyltransferase_WSD1_C"/>
</dbReference>
<comment type="catalytic activity">
    <reaction evidence="10">
        <text>an acyl-CoA + a 1,2-diacyl-sn-glycerol = a triacyl-sn-glycerol + CoA</text>
        <dbReference type="Rhea" id="RHEA:10868"/>
        <dbReference type="ChEBI" id="CHEBI:17815"/>
        <dbReference type="ChEBI" id="CHEBI:57287"/>
        <dbReference type="ChEBI" id="CHEBI:58342"/>
        <dbReference type="ChEBI" id="CHEBI:64615"/>
        <dbReference type="EC" id="2.3.1.20"/>
    </reaction>
</comment>